<sequence length="262" mass="29975">MLNRKLMKNYLLLITILALITGCSEQKKAEIASETENETIETSGFNPENSDPEAVGLADKVIAAHGGTEAWNEKRYISWNFLGVRDLVWDKYTGLVRIDFPRAETQYIVNINEDSGRVKVKNELITDQDSLQKMITQAEQIWVNDSYWLVFPFKLKDPGVRLKYIGGDTTLSGEKAEVIALQFDSVGYTPQNKYMAYINPETYLIMQWDYYQNASDSTAAFQQLWSDYKDFDGIKLAAGRADRRLENIEVSNEIDTAVFEQF</sequence>
<reference evidence="3" key="1">
    <citation type="journal article" date="2019" name="Int. J. Syst. Evol. Microbiol.">
        <title>The Global Catalogue of Microorganisms (GCM) 10K type strain sequencing project: providing services to taxonomists for standard genome sequencing and annotation.</title>
        <authorList>
            <consortium name="The Broad Institute Genomics Platform"/>
            <consortium name="The Broad Institute Genome Sequencing Center for Infectious Disease"/>
            <person name="Wu L."/>
            <person name="Ma J."/>
        </authorList>
    </citation>
    <scope>NUCLEOTIDE SEQUENCE [LARGE SCALE GENOMIC DNA]</scope>
    <source>
        <strain evidence="3">CGMCC 1.10832</strain>
    </source>
</reference>
<feature type="region of interest" description="Disordered" evidence="1">
    <location>
        <begin position="31"/>
        <end position="51"/>
    </location>
</feature>
<evidence type="ECO:0008006" key="4">
    <source>
        <dbReference type="Google" id="ProtNLM"/>
    </source>
</evidence>
<comment type="caution">
    <text evidence="2">The sequence shown here is derived from an EMBL/GenBank/DDBJ whole genome shotgun (WGS) entry which is preliminary data.</text>
</comment>
<dbReference type="PROSITE" id="PS51257">
    <property type="entry name" value="PROKAR_LIPOPROTEIN"/>
    <property type="match status" value="1"/>
</dbReference>
<name>A0ABQ1MHA7_9BACT</name>
<protein>
    <recommendedName>
        <fullName evidence="4">Lipoprotein</fullName>
    </recommendedName>
</protein>
<evidence type="ECO:0000313" key="2">
    <source>
        <dbReference type="EMBL" id="GGC40252.1"/>
    </source>
</evidence>
<proteinExistence type="predicted"/>
<dbReference type="Proteomes" id="UP000636010">
    <property type="component" value="Unassembled WGS sequence"/>
</dbReference>
<dbReference type="EMBL" id="BMEC01000008">
    <property type="protein sequence ID" value="GGC40252.1"/>
    <property type="molecule type" value="Genomic_DNA"/>
</dbReference>
<gene>
    <name evidence="2" type="ORF">GCM10011506_27250</name>
</gene>
<organism evidence="2 3">
    <name type="scientific">Marivirga lumbricoides</name>
    <dbReference type="NCBI Taxonomy" id="1046115"/>
    <lineage>
        <taxon>Bacteria</taxon>
        <taxon>Pseudomonadati</taxon>
        <taxon>Bacteroidota</taxon>
        <taxon>Cytophagia</taxon>
        <taxon>Cytophagales</taxon>
        <taxon>Marivirgaceae</taxon>
        <taxon>Marivirga</taxon>
    </lineage>
</organism>
<feature type="compositionally biased region" description="Polar residues" evidence="1">
    <location>
        <begin position="40"/>
        <end position="49"/>
    </location>
</feature>
<accession>A0ABQ1MHA7</accession>
<evidence type="ECO:0000256" key="1">
    <source>
        <dbReference type="SAM" id="MobiDB-lite"/>
    </source>
</evidence>
<evidence type="ECO:0000313" key="3">
    <source>
        <dbReference type="Proteomes" id="UP000636010"/>
    </source>
</evidence>
<keyword evidence="3" id="KW-1185">Reference proteome</keyword>